<keyword evidence="2" id="KW-1185">Reference proteome</keyword>
<evidence type="ECO:0000313" key="2">
    <source>
        <dbReference type="Proteomes" id="UP001281614"/>
    </source>
</evidence>
<organism evidence="1 2">
    <name type="scientific">Colletotrichum kahawae</name>
    <name type="common">Coffee berry disease fungus</name>
    <dbReference type="NCBI Taxonomy" id="34407"/>
    <lineage>
        <taxon>Eukaryota</taxon>
        <taxon>Fungi</taxon>
        <taxon>Dikarya</taxon>
        <taxon>Ascomycota</taxon>
        <taxon>Pezizomycotina</taxon>
        <taxon>Sordariomycetes</taxon>
        <taxon>Hypocreomycetidae</taxon>
        <taxon>Glomerellales</taxon>
        <taxon>Glomerellaceae</taxon>
        <taxon>Colletotrichum</taxon>
        <taxon>Colletotrichum gloeosporioides species complex</taxon>
    </lineage>
</organism>
<accession>A0AAD9YQA1</accession>
<proteinExistence type="predicted"/>
<dbReference type="Proteomes" id="UP001281614">
    <property type="component" value="Unassembled WGS sequence"/>
</dbReference>
<evidence type="ECO:0000313" key="1">
    <source>
        <dbReference type="EMBL" id="KAK2773332.1"/>
    </source>
</evidence>
<gene>
    <name evidence="1" type="ORF">CKAH01_03792</name>
</gene>
<sequence length="74" mass="8212">MARGGGFADDDDGSRWVRVGEMTTIHHGAFHNTQYADTTLAVAWDVWEDWDIGKLKKLSLLGKRAGGIPRNDNL</sequence>
<reference evidence="1" key="1">
    <citation type="submission" date="2023-02" db="EMBL/GenBank/DDBJ databases">
        <title>Colletotrichum kahawae CIFC_Que2 genome sequencing and assembly.</title>
        <authorList>
            <person name="Baroncelli R."/>
        </authorList>
    </citation>
    <scope>NUCLEOTIDE SEQUENCE</scope>
    <source>
        <strain evidence="1">CIFC_Que2</strain>
    </source>
</reference>
<dbReference type="EMBL" id="VYYT01000057">
    <property type="protein sequence ID" value="KAK2773332.1"/>
    <property type="molecule type" value="Genomic_DNA"/>
</dbReference>
<protein>
    <submittedName>
        <fullName evidence="1">Uncharacterized protein</fullName>
    </submittedName>
</protein>
<dbReference type="AlphaFoldDB" id="A0AAD9YQA1"/>
<name>A0AAD9YQA1_COLKA</name>
<comment type="caution">
    <text evidence="1">The sequence shown here is derived from an EMBL/GenBank/DDBJ whole genome shotgun (WGS) entry which is preliminary data.</text>
</comment>